<dbReference type="Gene3D" id="3.30.1370.210">
    <property type="match status" value="1"/>
</dbReference>
<feature type="domain" description="C3H1-type" evidence="8">
    <location>
        <begin position="298"/>
        <end position="333"/>
    </location>
</feature>
<feature type="domain" description="C3H1-type" evidence="8">
    <location>
        <begin position="211"/>
        <end position="238"/>
    </location>
</feature>
<feature type="region of interest" description="Disordered" evidence="7">
    <location>
        <begin position="714"/>
        <end position="754"/>
    </location>
</feature>
<evidence type="ECO:0000256" key="1">
    <source>
        <dbReference type="ARBA" id="ARBA00008808"/>
    </source>
</evidence>
<sequence>MLMLPPFPAEAQGQGSSGMAAEALPVWQEVGELGDHRQYIFHYHTMMCPQFANGYCPRHKGSRSAPPQCFCYHFESQRRRPLVDTLTGQLRYWDVLCEHVAEGEECPCGDLCPFAHTREEISYHAAKYKTKICNDRDCRGQEVCCFAHGESELRRHALERYSYWSAWPAGTQGGPRLSHFASDVVLVAGSGLGAAGGRGGSTGALYHPKVYKHRFCASYPHVVSCRRGDSCAFAHSREEIRTPLLAAEEEEQRPSALTNDFFMYRFKTLWCPVGVQHDWQTCVYAHNYQDARRHPGIGYGPRPCPYWKRKETSLEYSQRCPLGVRCPFSHGAKEQLYHPAYFKTVTCQDWPNSNCPRSRLCAFWHKRSQQRARPSSEEEFNYKFPIPEQRLEDALQVDFLSPPFKLLNTLQAYAGGEAEPGQTECAQGQGDDAGFATPETASSPPLSMWAPALCRFNSGGTPTTPTTIADCDEAASADSGSDKIPAAVPEEGGIGGVPGPGQAMDAAQAAEGCVWSGEASSRRWMDEEAGPPWGYSSWAGEGLAMPGFGSQFGAQMMCYMQVPPAGGPDQTVDPSAGHAACGDGASGGQALHPPLHFGDVAGGPPPLGLPQDALTLPGGFTPDRPFAQPLDSEAVTAPPLTMPMWWGGPLFPEGDSNSYGFNPLLMGYGSSTFTSSVELPDSAEIRFGEVDSVEALRRPTAIPGEPGVARETGEAWAAPESSMPTHNGFIHFKDADGPDPESPPAGRRPRANSH</sequence>
<dbReference type="EMBL" id="HBNR01029982">
    <property type="protein sequence ID" value="CAE4583652.1"/>
    <property type="molecule type" value="Transcribed_RNA"/>
</dbReference>
<comment type="similarity">
    <text evidence="1">Belongs to the unkempt family.</text>
</comment>
<dbReference type="Gene3D" id="4.10.1000.10">
    <property type="entry name" value="Zinc finger, CCCH-type"/>
    <property type="match status" value="1"/>
</dbReference>
<dbReference type="InterPro" id="IPR057444">
    <property type="entry name" value="Znf-CCCH_AtC3H23-like"/>
</dbReference>
<keyword evidence="2 6" id="KW-0479">Metal-binding</keyword>
<protein>
    <recommendedName>
        <fullName evidence="8">C3H1-type domain-containing protein</fullName>
    </recommendedName>
</protein>
<dbReference type="PANTHER" id="PTHR14493:SF50">
    <property type="entry name" value="RING FINGER PROTEIN UNKEMPT"/>
    <property type="match status" value="1"/>
</dbReference>
<evidence type="ECO:0000256" key="6">
    <source>
        <dbReference type="PROSITE-ProRule" id="PRU00723"/>
    </source>
</evidence>
<evidence type="ECO:0000256" key="5">
    <source>
        <dbReference type="ARBA" id="ARBA00023125"/>
    </source>
</evidence>
<keyword evidence="5" id="KW-0238">DNA-binding</keyword>
<evidence type="ECO:0000256" key="4">
    <source>
        <dbReference type="ARBA" id="ARBA00022833"/>
    </source>
</evidence>
<dbReference type="InterPro" id="IPR045234">
    <property type="entry name" value="Unkempt-like"/>
</dbReference>
<dbReference type="InterPro" id="IPR040594">
    <property type="entry name" value="UNK_Znf_1"/>
</dbReference>
<evidence type="ECO:0000259" key="8">
    <source>
        <dbReference type="PROSITE" id="PS50103"/>
    </source>
</evidence>
<dbReference type="GO" id="GO:0003677">
    <property type="term" value="F:DNA binding"/>
    <property type="evidence" value="ECO:0007669"/>
    <property type="project" value="UniProtKB-KW"/>
</dbReference>
<dbReference type="GO" id="GO:0008270">
    <property type="term" value="F:zinc ion binding"/>
    <property type="evidence" value="ECO:0007669"/>
    <property type="project" value="UniProtKB-KW"/>
</dbReference>
<evidence type="ECO:0000256" key="7">
    <source>
        <dbReference type="SAM" id="MobiDB-lite"/>
    </source>
</evidence>
<reference evidence="9" key="1">
    <citation type="submission" date="2021-01" db="EMBL/GenBank/DDBJ databases">
        <authorList>
            <person name="Corre E."/>
            <person name="Pelletier E."/>
            <person name="Niang G."/>
            <person name="Scheremetjew M."/>
            <person name="Finn R."/>
            <person name="Kale V."/>
            <person name="Holt S."/>
            <person name="Cochrane G."/>
            <person name="Meng A."/>
            <person name="Brown T."/>
            <person name="Cohen L."/>
        </authorList>
    </citation>
    <scope>NUCLEOTIDE SEQUENCE</scope>
    <source>
        <strain evidence="9">CCMP3105</strain>
    </source>
</reference>
<accession>A0A7S4V0Z1</accession>
<keyword evidence="4 6" id="KW-0862">Zinc</keyword>
<dbReference type="PROSITE" id="PS50103">
    <property type="entry name" value="ZF_C3H1"/>
    <property type="match status" value="4"/>
</dbReference>
<organism evidence="9">
    <name type="scientific">Alexandrium monilatum</name>
    <dbReference type="NCBI Taxonomy" id="311494"/>
    <lineage>
        <taxon>Eukaryota</taxon>
        <taxon>Sar</taxon>
        <taxon>Alveolata</taxon>
        <taxon>Dinophyceae</taxon>
        <taxon>Gonyaulacales</taxon>
        <taxon>Pyrocystaceae</taxon>
        <taxon>Alexandrium</taxon>
    </lineage>
</organism>
<dbReference type="InterPro" id="IPR000571">
    <property type="entry name" value="Znf_CCCH"/>
</dbReference>
<feature type="domain" description="C3H1-type" evidence="8">
    <location>
        <begin position="341"/>
        <end position="368"/>
    </location>
</feature>
<evidence type="ECO:0000256" key="2">
    <source>
        <dbReference type="ARBA" id="ARBA00022723"/>
    </source>
</evidence>
<name>A0A7S4V0Z1_9DINO</name>
<dbReference type="PANTHER" id="PTHR14493">
    <property type="entry name" value="UNKEMPT FAMILY MEMBER"/>
    <property type="match status" value="1"/>
</dbReference>
<feature type="zinc finger region" description="C3H1-type" evidence="6">
    <location>
        <begin position="211"/>
        <end position="238"/>
    </location>
</feature>
<feature type="domain" description="C3H1-type" evidence="8">
    <location>
        <begin position="96"/>
        <end position="119"/>
    </location>
</feature>
<dbReference type="Pfam" id="PF18384">
    <property type="entry name" value="zf_CCCH_5"/>
    <property type="match status" value="1"/>
</dbReference>
<feature type="zinc finger region" description="C3H1-type" evidence="6">
    <location>
        <begin position="298"/>
        <end position="333"/>
    </location>
</feature>
<feature type="zinc finger region" description="C3H1-type" evidence="6">
    <location>
        <begin position="96"/>
        <end position="119"/>
    </location>
</feature>
<dbReference type="SUPFAM" id="SSF90229">
    <property type="entry name" value="CCCH zinc finger"/>
    <property type="match status" value="1"/>
</dbReference>
<dbReference type="Pfam" id="PF25512">
    <property type="entry name" value="zf-CCCH_AtC3H23"/>
    <property type="match status" value="1"/>
</dbReference>
<proteinExistence type="inferred from homology"/>
<gene>
    <name evidence="9" type="ORF">AMON00008_LOCUS20455</name>
</gene>
<keyword evidence="3 6" id="KW-0863">Zinc-finger</keyword>
<evidence type="ECO:0000256" key="3">
    <source>
        <dbReference type="ARBA" id="ARBA00022771"/>
    </source>
</evidence>
<dbReference type="InterPro" id="IPR036855">
    <property type="entry name" value="Znf_CCCH_sf"/>
</dbReference>
<evidence type="ECO:0000313" key="9">
    <source>
        <dbReference type="EMBL" id="CAE4583652.1"/>
    </source>
</evidence>
<feature type="zinc finger region" description="C3H1-type" evidence="6">
    <location>
        <begin position="341"/>
        <end position="368"/>
    </location>
</feature>
<dbReference type="SMART" id="SM00356">
    <property type="entry name" value="ZnF_C3H1"/>
    <property type="match status" value="5"/>
</dbReference>
<dbReference type="AlphaFoldDB" id="A0A7S4V0Z1"/>